<keyword evidence="3" id="KW-0808">Transferase</keyword>
<evidence type="ECO:0000259" key="2">
    <source>
        <dbReference type="PROSITE" id="PS50011"/>
    </source>
</evidence>
<sequence length="1051" mass="118102">MLPNAASTKTLRAQIQDELARKIQNSDSIADAYIRYQDIRQAWSGHDTIQHALHPVRLSPADIDSIRDRLLEYLSILVYIGADEFLDNCRDYFFDVQGNVLHDDSKLPVKEQQVPPVGSFHLRQRFFSDQFLFKPETLVESSIIKNIDSQRRLPFEFISRDVFAGAYGKVDKMGISPFYLNTVDGNQNPHVKFVACKRFHASSSSHIDSKRELDNLQVLKESITSHGHIRIHLAILFHKGEHLILLPWADHLDLDIFLLGGHTFMGTKLYDFKLRFHQIQPATMINDICTQMSHIADALEWLHKGILGGAQRNRVYFAHMDLKPNNILIDTDQASTVGKWVLTDFGISAFKEDDYSAPTNLLSIRDLYENLTIKTTPRRDPGAYQPPEIEHIINRSLGPGSNAHPGRAGRKGDIWSFGCIFAEVLAFALGQTPAVEDFRKYRKGLHKNDYFYEKVPNQTLVLHNQGTSYQVRSEVRAWLGRLPETYSFPNKAIDCCVQTILDILVADGSNRPRAHDLVRKMEHVANHVITARRPGPLRNCPLVRHSPQLQVPPLPNENPVDSYTSLQHEISRLPSIKRTKTGFEETLLSNGTPSFGGESHVSRFAMQGPASEPTSTQLQPTLSPVADSTQRFETNQDNTQFSQNTTPDRINSPRGLAINLGKDDPSDSSYEDKSSGFRPSFARESRLDLHGVILNQDKLRETRDPVEVSIADLSKSEVLSVSLCPSGHRIAFLVTRPKDMHRLIYLCKISLNTLKLQPDGLPIKLPLGPEWSHIVQSGCNHVVWGNSRGGIKHVYMGSGVIERAKWDSTQHSWLAALVAVAVSKHGSVAFVGTKNICYVNLADIANFRSLDVEQEHTFTHGAFNDDGTLLYAWAFGRPDDRLYVWRIDEATRDLVLPTDSEGSYESKQQGKSNTTLIPYNSYLGCIIRAPGDVFFPAQIRSTHRGSSTTLPKMTTIIPKTVAACVYGDHSLLVVEKGILHTRIREHRIVGGANHIIEAAAKRPMVEWNFSAGKITQMRVVHVPDTDDLMIILCTLENKVVLIPIIARETRS</sequence>
<dbReference type="GO" id="GO:0004674">
    <property type="term" value="F:protein serine/threonine kinase activity"/>
    <property type="evidence" value="ECO:0007669"/>
    <property type="project" value="TreeGrafter"/>
</dbReference>
<dbReference type="Pfam" id="PF00069">
    <property type="entry name" value="Pkinase"/>
    <property type="match status" value="1"/>
</dbReference>
<dbReference type="PANTHER" id="PTHR24359:SF1">
    <property type="entry name" value="INHIBITOR OF NUCLEAR FACTOR KAPPA-B KINASE EPSILON SUBUNIT HOMOLOG 1-RELATED"/>
    <property type="match status" value="1"/>
</dbReference>
<dbReference type="InterPro" id="IPR000719">
    <property type="entry name" value="Prot_kinase_dom"/>
</dbReference>
<dbReference type="InterPro" id="IPR008271">
    <property type="entry name" value="Ser/Thr_kinase_AS"/>
</dbReference>
<feature type="domain" description="Protein kinase" evidence="2">
    <location>
        <begin position="156"/>
        <end position="530"/>
    </location>
</feature>
<feature type="compositionally biased region" description="Polar residues" evidence="1">
    <location>
        <begin position="633"/>
        <end position="649"/>
    </location>
</feature>
<feature type="compositionally biased region" description="Basic and acidic residues" evidence="1">
    <location>
        <begin position="661"/>
        <end position="678"/>
    </location>
</feature>
<evidence type="ECO:0000313" key="4">
    <source>
        <dbReference type="Proteomes" id="UP000800039"/>
    </source>
</evidence>
<dbReference type="SUPFAM" id="SSF82171">
    <property type="entry name" value="DPP6 N-terminal domain-like"/>
    <property type="match status" value="1"/>
</dbReference>
<dbReference type="InterPro" id="IPR011009">
    <property type="entry name" value="Kinase-like_dom_sf"/>
</dbReference>
<organism evidence="3 4">
    <name type="scientific">Cucurbitaria berberidis CBS 394.84</name>
    <dbReference type="NCBI Taxonomy" id="1168544"/>
    <lineage>
        <taxon>Eukaryota</taxon>
        <taxon>Fungi</taxon>
        <taxon>Dikarya</taxon>
        <taxon>Ascomycota</taxon>
        <taxon>Pezizomycotina</taxon>
        <taxon>Dothideomycetes</taxon>
        <taxon>Pleosporomycetidae</taxon>
        <taxon>Pleosporales</taxon>
        <taxon>Pleosporineae</taxon>
        <taxon>Cucurbitariaceae</taxon>
        <taxon>Cucurbitaria</taxon>
    </lineage>
</organism>
<dbReference type="SUPFAM" id="SSF56112">
    <property type="entry name" value="Protein kinase-like (PK-like)"/>
    <property type="match status" value="1"/>
</dbReference>
<gene>
    <name evidence="3" type="ORF">K460DRAFT_303759</name>
</gene>
<dbReference type="PROSITE" id="PS50011">
    <property type="entry name" value="PROTEIN_KINASE_DOM"/>
    <property type="match status" value="1"/>
</dbReference>
<feature type="compositionally biased region" description="Polar residues" evidence="1">
    <location>
        <begin position="612"/>
        <end position="625"/>
    </location>
</feature>
<feature type="region of interest" description="Disordered" evidence="1">
    <location>
        <begin position="633"/>
        <end position="678"/>
    </location>
</feature>
<dbReference type="EMBL" id="ML976615">
    <property type="protein sequence ID" value="KAF1846866.1"/>
    <property type="molecule type" value="Genomic_DNA"/>
</dbReference>
<dbReference type="GeneID" id="63847208"/>
<keyword evidence="4" id="KW-1185">Reference proteome</keyword>
<dbReference type="PANTHER" id="PTHR24359">
    <property type="entry name" value="SERINE/THREONINE-PROTEIN KINASE SBK1"/>
    <property type="match status" value="1"/>
</dbReference>
<dbReference type="GO" id="GO:0005524">
    <property type="term" value="F:ATP binding"/>
    <property type="evidence" value="ECO:0007669"/>
    <property type="project" value="InterPro"/>
</dbReference>
<reference evidence="3" key="1">
    <citation type="submission" date="2020-01" db="EMBL/GenBank/DDBJ databases">
        <authorList>
            <consortium name="DOE Joint Genome Institute"/>
            <person name="Haridas S."/>
            <person name="Albert R."/>
            <person name="Binder M."/>
            <person name="Bloem J."/>
            <person name="Labutti K."/>
            <person name="Salamov A."/>
            <person name="Andreopoulos B."/>
            <person name="Baker S.E."/>
            <person name="Barry K."/>
            <person name="Bills G."/>
            <person name="Bluhm B.H."/>
            <person name="Cannon C."/>
            <person name="Castanera R."/>
            <person name="Culley D.E."/>
            <person name="Daum C."/>
            <person name="Ezra D."/>
            <person name="Gonzalez J.B."/>
            <person name="Henrissat B."/>
            <person name="Kuo A."/>
            <person name="Liang C."/>
            <person name="Lipzen A."/>
            <person name="Lutzoni F."/>
            <person name="Magnuson J."/>
            <person name="Mondo S."/>
            <person name="Nolan M."/>
            <person name="Ohm R."/>
            <person name="Pangilinan J."/>
            <person name="Park H.-J."/>
            <person name="Ramirez L."/>
            <person name="Alfaro M."/>
            <person name="Sun H."/>
            <person name="Tritt A."/>
            <person name="Yoshinaga Y."/>
            <person name="Zwiers L.-H."/>
            <person name="Turgeon B.G."/>
            <person name="Goodwin S.B."/>
            <person name="Spatafora J.W."/>
            <person name="Crous P.W."/>
            <person name="Grigoriev I.V."/>
        </authorList>
    </citation>
    <scope>NUCLEOTIDE SEQUENCE</scope>
    <source>
        <strain evidence="3">CBS 394.84</strain>
    </source>
</reference>
<feature type="region of interest" description="Disordered" evidence="1">
    <location>
        <begin position="606"/>
        <end position="625"/>
    </location>
</feature>
<evidence type="ECO:0000313" key="3">
    <source>
        <dbReference type="EMBL" id="KAF1846866.1"/>
    </source>
</evidence>
<evidence type="ECO:0000256" key="1">
    <source>
        <dbReference type="SAM" id="MobiDB-lite"/>
    </source>
</evidence>
<proteinExistence type="predicted"/>
<dbReference type="SMART" id="SM00220">
    <property type="entry name" value="S_TKc"/>
    <property type="match status" value="1"/>
</dbReference>
<dbReference type="PROSITE" id="PS00108">
    <property type="entry name" value="PROTEIN_KINASE_ST"/>
    <property type="match status" value="1"/>
</dbReference>
<dbReference type="AlphaFoldDB" id="A0A9P4GKN5"/>
<comment type="caution">
    <text evidence="3">The sequence shown here is derived from an EMBL/GenBank/DDBJ whole genome shotgun (WGS) entry which is preliminary data.</text>
</comment>
<dbReference type="OrthoDB" id="5986190at2759"/>
<dbReference type="RefSeq" id="XP_040789429.1">
    <property type="nucleotide sequence ID" value="XM_040929956.1"/>
</dbReference>
<dbReference type="Proteomes" id="UP000800039">
    <property type="component" value="Unassembled WGS sequence"/>
</dbReference>
<protein>
    <submittedName>
        <fullName evidence="3">Kinase-like protein</fullName>
    </submittedName>
</protein>
<accession>A0A9P4GKN5</accession>
<dbReference type="Gene3D" id="1.10.510.10">
    <property type="entry name" value="Transferase(Phosphotransferase) domain 1"/>
    <property type="match status" value="1"/>
</dbReference>
<name>A0A9P4GKN5_9PLEO</name>
<keyword evidence="3" id="KW-0418">Kinase</keyword>